<evidence type="ECO:0000259" key="11">
    <source>
        <dbReference type="Pfam" id="PF13614"/>
    </source>
</evidence>
<dbReference type="InterPro" id="IPR032807">
    <property type="entry name" value="GNVR"/>
</dbReference>
<evidence type="ECO:0000256" key="1">
    <source>
        <dbReference type="ARBA" id="ARBA00007316"/>
    </source>
</evidence>
<keyword evidence="8" id="KW-0829">Tyrosine-protein kinase</keyword>
<organism evidence="13 14">
    <name type="scientific">Flavobacterium crassostreae</name>
    <dbReference type="NCBI Taxonomy" id="1763534"/>
    <lineage>
        <taxon>Bacteria</taxon>
        <taxon>Pseudomonadati</taxon>
        <taxon>Bacteroidota</taxon>
        <taxon>Flavobacteriia</taxon>
        <taxon>Flavobacteriales</taxon>
        <taxon>Flavobacteriaceae</taxon>
        <taxon>Flavobacterium</taxon>
    </lineage>
</organism>
<dbReference type="NCBIfam" id="TIGR01007">
    <property type="entry name" value="eps_fam"/>
    <property type="match status" value="1"/>
</dbReference>
<evidence type="ECO:0000259" key="12">
    <source>
        <dbReference type="Pfam" id="PF13807"/>
    </source>
</evidence>
<keyword evidence="4" id="KW-0808">Transferase</keyword>
<proteinExistence type="inferred from homology"/>
<dbReference type="GO" id="GO:0042802">
    <property type="term" value="F:identical protein binding"/>
    <property type="evidence" value="ECO:0007669"/>
    <property type="project" value="UniProtKB-ARBA"/>
</dbReference>
<dbReference type="InterPro" id="IPR027417">
    <property type="entry name" value="P-loop_NTPase"/>
</dbReference>
<dbReference type="Pfam" id="PF13614">
    <property type="entry name" value="AAA_31"/>
    <property type="match status" value="1"/>
</dbReference>
<keyword evidence="7" id="KW-0067">ATP-binding</keyword>
<dbReference type="AlphaFoldDB" id="A0A1B9E3R7"/>
<keyword evidence="10" id="KW-0472">Membrane</keyword>
<name>A0A1B9E3R7_9FLAO</name>
<keyword evidence="10" id="KW-0812">Transmembrane</keyword>
<evidence type="ECO:0000256" key="4">
    <source>
        <dbReference type="ARBA" id="ARBA00022679"/>
    </source>
</evidence>
<feature type="domain" description="Tyrosine-protein kinase G-rich" evidence="12">
    <location>
        <begin position="454"/>
        <end position="531"/>
    </location>
</feature>
<keyword evidence="10" id="KW-1133">Transmembrane helix</keyword>
<feature type="domain" description="AAA" evidence="11">
    <location>
        <begin position="601"/>
        <end position="731"/>
    </location>
</feature>
<dbReference type="FunFam" id="3.40.50.300:FF:000527">
    <property type="entry name" value="Tyrosine-protein kinase etk"/>
    <property type="match status" value="1"/>
</dbReference>
<dbReference type="GO" id="GO:0004715">
    <property type="term" value="F:non-membrane spanning protein tyrosine kinase activity"/>
    <property type="evidence" value="ECO:0007669"/>
    <property type="project" value="UniProtKB-EC"/>
</dbReference>
<dbReference type="EC" id="2.7.10.2" evidence="3"/>
<evidence type="ECO:0000256" key="5">
    <source>
        <dbReference type="ARBA" id="ARBA00022741"/>
    </source>
</evidence>
<feature type="transmembrane region" description="Helical" evidence="10">
    <location>
        <begin position="28"/>
        <end position="46"/>
    </location>
</feature>
<evidence type="ECO:0000313" key="14">
    <source>
        <dbReference type="Proteomes" id="UP000093510"/>
    </source>
</evidence>
<keyword evidence="13" id="KW-0762">Sugar transport</keyword>
<sequence>MLDIKDFSIFDNQSSFDLKGFLMKIAGYWKWFLGSLIVAFTIAYQVNIRKEKIYAMQTLISVKEENNPLFTSNTSLVFNWGGTSDQVQTIATTLQSRSHNELVVDNLHYYIDYLEQGDYNLIDAYGSVPFQVSIDKTKGQLVGTPIAITFCSNTEYVLRIAFEQNSISTVAYSDNSYRTIAVMPGEFVKKYKVGEQVTLPFLNWKLQINPAPGWYKGKEYFVRFNDFDTTVSQYKGININSDDKGGSIITLSLQGTNKARMVTYLNSTVKMLIKRQLDSKNQFATNTIAFIDSTLVAMEAQLKQTGNELKSFRKDKNILDIEEGGTKFSDKILELDIQKEELTRKITYYNSLSAYLKRSVDYAKLPAPTVAGIEDPNIVTNVSRLIALSRQRSEMAYAVKSDKLFQDFDNQMAAVKNVLLENIISAKASLQLDLALVTNKINQAEGSVKKLPDDQQELLKIKRKYDLSDNIYSTFLQKRSEADIVKAANLSDIHFIDPAKDVGGGLIGPKTSVNYILALFLGLLFPLLLVLAIFFVNNSIQNAEDIHKLTKIPLLGVVGHLKEKRDLAVFEKPKSALSESFRAIRSSLQFLYKKQDVEGAKTLMITSSVGGEGKTFCSINIATVFALSEKKTVIVGMDLRKPKLFEEFDLKNNQGVVDYLIQQKTVAEITNSTQIPYLDVILSGPIPPNPSELIISDRMEELITELKQKYDYIILDTPPVGLVSDALELSQHADVTLYIVRQNYSKKEMLTLLNNRLKRGELYNVSIILNGFQNKAKYGAGYGYGYYGASSYANGYHEEQEPDTLWSRFIKRFNK</sequence>
<dbReference type="Proteomes" id="UP000093510">
    <property type="component" value="Unassembled WGS sequence"/>
</dbReference>
<feature type="transmembrane region" description="Helical" evidence="10">
    <location>
        <begin position="515"/>
        <end position="536"/>
    </location>
</feature>
<evidence type="ECO:0000256" key="7">
    <source>
        <dbReference type="ARBA" id="ARBA00022840"/>
    </source>
</evidence>
<evidence type="ECO:0000313" key="13">
    <source>
        <dbReference type="EMBL" id="OCB76579.1"/>
    </source>
</evidence>
<protein>
    <recommendedName>
        <fullName evidence="3">non-specific protein-tyrosine kinase</fullName>
        <ecNumber evidence="3">2.7.10.2</ecNumber>
    </recommendedName>
</protein>
<keyword evidence="5" id="KW-0547">Nucleotide-binding</keyword>
<dbReference type="PANTHER" id="PTHR32309">
    <property type="entry name" value="TYROSINE-PROTEIN KINASE"/>
    <property type="match status" value="1"/>
</dbReference>
<dbReference type="InterPro" id="IPR050445">
    <property type="entry name" value="Bact_polysacc_biosynth/exp"/>
</dbReference>
<reference evidence="13 14" key="1">
    <citation type="submission" date="2016-03" db="EMBL/GenBank/DDBJ databases">
        <authorList>
            <person name="Ploux O."/>
        </authorList>
    </citation>
    <scope>NUCLEOTIDE SEQUENCE [LARGE SCALE GENOMIC DNA]</scope>
    <source>
        <strain evidence="13 14">LPB0076</strain>
    </source>
</reference>
<evidence type="ECO:0000256" key="6">
    <source>
        <dbReference type="ARBA" id="ARBA00022777"/>
    </source>
</evidence>
<evidence type="ECO:0000256" key="10">
    <source>
        <dbReference type="SAM" id="Phobius"/>
    </source>
</evidence>
<dbReference type="Gene3D" id="3.40.50.300">
    <property type="entry name" value="P-loop containing nucleotide triphosphate hydrolases"/>
    <property type="match status" value="1"/>
</dbReference>
<dbReference type="InterPro" id="IPR025669">
    <property type="entry name" value="AAA_dom"/>
</dbReference>
<evidence type="ECO:0000256" key="2">
    <source>
        <dbReference type="ARBA" id="ARBA00008883"/>
    </source>
</evidence>
<evidence type="ECO:0000256" key="8">
    <source>
        <dbReference type="ARBA" id="ARBA00023137"/>
    </source>
</evidence>
<evidence type="ECO:0000256" key="9">
    <source>
        <dbReference type="ARBA" id="ARBA00051245"/>
    </source>
</evidence>
<evidence type="ECO:0000256" key="3">
    <source>
        <dbReference type="ARBA" id="ARBA00011903"/>
    </source>
</evidence>
<keyword evidence="13" id="KW-0813">Transport</keyword>
<keyword evidence="6" id="KW-0418">Kinase</keyword>
<dbReference type="STRING" id="1763534.GCA_001831475_01067"/>
<accession>A0A1B9E3R7</accession>
<dbReference type="GO" id="GO:0005524">
    <property type="term" value="F:ATP binding"/>
    <property type="evidence" value="ECO:0007669"/>
    <property type="project" value="UniProtKB-KW"/>
</dbReference>
<dbReference type="SUPFAM" id="SSF52540">
    <property type="entry name" value="P-loop containing nucleoside triphosphate hydrolases"/>
    <property type="match status" value="1"/>
</dbReference>
<dbReference type="CDD" id="cd05387">
    <property type="entry name" value="BY-kinase"/>
    <property type="match status" value="1"/>
</dbReference>
<dbReference type="OrthoDB" id="9794577at2"/>
<keyword evidence="14" id="KW-1185">Reference proteome</keyword>
<dbReference type="EMBL" id="LVEP01000022">
    <property type="protein sequence ID" value="OCB76579.1"/>
    <property type="molecule type" value="Genomic_DNA"/>
</dbReference>
<dbReference type="GO" id="GO:0005886">
    <property type="term" value="C:plasma membrane"/>
    <property type="evidence" value="ECO:0007669"/>
    <property type="project" value="UniProtKB-ARBA"/>
</dbReference>
<comment type="catalytic activity">
    <reaction evidence="9">
        <text>L-tyrosyl-[protein] + ATP = O-phospho-L-tyrosyl-[protein] + ADP + H(+)</text>
        <dbReference type="Rhea" id="RHEA:10596"/>
        <dbReference type="Rhea" id="RHEA-COMP:10136"/>
        <dbReference type="Rhea" id="RHEA-COMP:20101"/>
        <dbReference type="ChEBI" id="CHEBI:15378"/>
        <dbReference type="ChEBI" id="CHEBI:30616"/>
        <dbReference type="ChEBI" id="CHEBI:46858"/>
        <dbReference type="ChEBI" id="CHEBI:61978"/>
        <dbReference type="ChEBI" id="CHEBI:456216"/>
        <dbReference type="EC" id="2.7.10.2"/>
    </reaction>
</comment>
<comment type="similarity">
    <text evidence="1">Belongs to the CpsD/CapB family.</text>
</comment>
<comment type="caution">
    <text evidence="13">The sequence shown here is derived from an EMBL/GenBank/DDBJ whole genome shotgun (WGS) entry which is preliminary data.</text>
</comment>
<comment type="similarity">
    <text evidence="2">Belongs to the etk/wzc family.</text>
</comment>
<dbReference type="Pfam" id="PF13807">
    <property type="entry name" value="GNVR"/>
    <property type="match status" value="1"/>
</dbReference>
<gene>
    <name evidence="13" type="ORF">LPBF_06510</name>
</gene>
<dbReference type="InterPro" id="IPR005702">
    <property type="entry name" value="Wzc-like_C"/>
</dbReference>
<dbReference type="RefSeq" id="WP_066334043.1">
    <property type="nucleotide sequence ID" value="NZ_CP017688.1"/>
</dbReference>
<dbReference type="PANTHER" id="PTHR32309:SF13">
    <property type="entry name" value="FERRIC ENTEROBACTIN TRANSPORT PROTEIN FEPE"/>
    <property type="match status" value="1"/>
</dbReference>